<reference evidence="3" key="1">
    <citation type="submission" date="2020-07" db="EMBL/GenBank/DDBJ databases">
        <title>novel species isolated from the respiratory tract of Marmot.</title>
        <authorList>
            <person name="Zhang G."/>
        </authorList>
    </citation>
    <scope>NUCLEOTIDE SEQUENCE [LARGE SCALE GENOMIC DNA]</scope>
    <source>
        <strain evidence="3">686</strain>
    </source>
</reference>
<dbReference type="RefSeq" id="WP_188329756.1">
    <property type="nucleotide sequence ID" value="NZ_CP059491.1"/>
</dbReference>
<dbReference type="KEGG" id="gji:H1R19_08275"/>
<organism evidence="2 3">
    <name type="scientific">Gordonia jinghuaiqii</name>
    <dbReference type="NCBI Taxonomy" id="2758710"/>
    <lineage>
        <taxon>Bacteria</taxon>
        <taxon>Bacillati</taxon>
        <taxon>Actinomycetota</taxon>
        <taxon>Actinomycetes</taxon>
        <taxon>Mycobacteriales</taxon>
        <taxon>Gordoniaceae</taxon>
        <taxon>Gordonia</taxon>
    </lineage>
</organism>
<gene>
    <name evidence="2" type="ORF">H1R19_08275</name>
</gene>
<feature type="region of interest" description="Disordered" evidence="1">
    <location>
        <begin position="1"/>
        <end position="34"/>
    </location>
</feature>
<dbReference type="EMBL" id="CP059491">
    <property type="protein sequence ID" value="QMT03094.1"/>
    <property type="molecule type" value="Genomic_DNA"/>
</dbReference>
<sequence>MTKNTPPALDNAPELRRHGSGVPGRASPPGEAAAEKAWRCEWERAVTVGGRGDYAAALTELASLERCIRSRHGGEPRTGAAAALLSLCRSTTASLMRQGGRHRRALGLDGWAAAVALPDGMSTSIVPTHGPGGFSLTRAAMADAVIGLAADNLGLLRLGASRRLLARARVVLDADGQGSAAAPGDGWSWDAVTGDWLTATRCRLRWEWVSAELGLYSGDVGMGVEHARAGDLLVAQMIDHTADAVPVRHRVKTALISAAATAGLGDLEAASTAARVVVRDADEHGLMPLEWAATSLLVGTGTASAREVRRHRRLRATLIGKGMPLTAGADG</sequence>
<dbReference type="AlphaFoldDB" id="A0A7D7M037"/>
<proteinExistence type="predicted"/>
<keyword evidence="3" id="KW-1185">Reference proteome</keyword>
<evidence type="ECO:0000313" key="3">
    <source>
        <dbReference type="Proteomes" id="UP000515663"/>
    </source>
</evidence>
<protein>
    <submittedName>
        <fullName evidence="2">Uncharacterized protein</fullName>
    </submittedName>
</protein>
<evidence type="ECO:0000313" key="2">
    <source>
        <dbReference type="EMBL" id="QMT03094.1"/>
    </source>
</evidence>
<evidence type="ECO:0000256" key="1">
    <source>
        <dbReference type="SAM" id="MobiDB-lite"/>
    </source>
</evidence>
<accession>A0A7D7M037</accession>
<dbReference type="Proteomes" id="UP000515663">
    <property type="component" value="Chromosome"/>
</dbReference>
<name>A0A7D7M037_9ACTN</name>